<protein>
    <recommendedName>
        <fullName evidence="7">RanBP2-type domain-containing protein</fullName>
    </recommendedName>
</protein>
<name>A0A7J6N3I6_PERCH</name>
<keyword evidence="6" id="KW-0472">Membrane</keyword>
<evidence type="ECO:0000256" key="2">
    <source>
        <dbReference type="ARBA" id="ARBA00022771"/>
    </source>
</evidence>
<keyword evidence="1" id="KW-0479">Metal-binding</keyword>
<dbReference type="PROSITE" id="PS50199">
    <property type="entry name" value="ZF_RANBP2_2"/>
    <property type="match status" value="1"/>
</dbReference>
<dbReference type="Proteomes" id="UP000591131">
    <property type="component" value="Unassembled WGS sequence"/>
</dbReference>
<evidence type="ECO:0000256" key="3">
    <source>
        <dbReference type="ARBA" id="ARBA00022833"/>
    </source>
</evidence>
<dbReference type="Gene3D" id="4.10.1060.10">
    <property type="entry name" value="Zinc finger, RanBP2-type"/>
    <property type="match status" value="1"/>
</dbReference>
<evidence type="ECO:0000259" key="7">
    <source>
        <dbReference type="PROSITE" id="PS50199"/>
    </source>
</evidence>
<dbReference type="InterPro" id="IPR001876">
    <property type="entry name" value="Znf_RanBP2"/>
</dbReference>
<gene>
    <name evidence="8" type="ORF">FOL47_003266</name>
</gene>
<evidence type="ECO:0000256" key="4">
    <source>
        <dbReference type="PROSITE-ProRule" id="PRU00322"/>
    </source>
</evidence>
<feature type="transmembrane region" description="Helical" evidence="6">
    <location>
        <begin position="191"/>
        <end position="211"/>
    </location>
</feature>
<proteinExistence type="predicted"/>
<dbReference type="OrthoDB" id="419681at2759"/>
<accession>A0A7J6N3I6</accession>
<dbReference type="AlphaFoldDB" id="A0A7J6N3I6"/>
<keyword evidence="9" id="KW-1185">Reference proteome</keyword>
<evidence type="ECO:0000256" key="6">
    <source>
        <dbReference type="SAM" id="Phobius"/>
    </source>
</evidence>
<keyword evidence="6" id="KW-1133">Transmembrane helix</keyword>
<dbReference type="SMART" id="SM00547">
    <property type="entry name" value="ZnF_RBZ"/>
    <property type="match status" value="1"/>
</dbReference>
<dbReference type="PROSITE" id="PS01358">
    <property type="entry name" value="ZF_RANBP2_1"/>
    <property type="match status" value="1"/>
</dbReference>
<feature type="region of interest" description="Disordered" evidence="5">
    <location>
        <begin position="428"/>
        <end position="450"/>
    </location>
</feature>
<feature type="domain" description="RanBP2-type" evidence="7">
    <location>
        <begin position="363"/>
        <end position="392"/>
    </location>
</feature>
<dbReference type="EMBL" id="JAAPAO010000002">
    <property type="protein sequence ID" value="KAF4678204.1"/>
    <property type="molecule type" value="Genomic_DNA"/>
</dbReference>
<feature type="transmembrane region" description="Helical" evidence="6">
    <location>
        <begin position="53"/>
        <end position="73"/>
    </location>
</feature>
<feature type="compositionally biased region" description="Acidic residues" evidence="5">
    <location>
        <begin position="430"/>
        <end position="442"/>
    </location>
</feature>
<keyword evidence="2 4" id="KW-0863">Zinc-finger</keyword>
<keyword evidence="6" id="KW-0812">Transmembrane</keyword>
<evidence type="ECO:0000256" key="5">
    <source>
        <dbReference type="SAM" id="MobiDB-lite"/>
    </source>
</evidence>
<comment type="caution">
    <text evidence="8">The sequence shown here is derived from an EMBL/GenBank/DDBJ whole genome shotgun (WGS) entry which is preliminary data.</text>
</comment>
<reference evidence="8 9" key="1">
    <citation type="submission" date="2020-04" db="EMBL/GenBank/DDBJ databases">
        <title>Perkinsus chesapeaki whole genome sequence.</title>
        <authorList>
            <person name="Bogema D.R."/>
        </authorList>
    </citation>
    <scope>NUCLEOTIDE SEQUENCE [LARGE SCALE GENOMIC DNA]</scope>
    <source>
        <strain evidence="8">ATCC PRA-425</strain>
    </source>
</reference>
<evidence type="ECO:0000313" key="8">
    <source>
        <dbReference type="EMBL" id="KAF4678204.1"/>
    </source>
</evidence>
<evidence type="ECO:0000313" key="9">
    <source>
        <dbReference type="Proteomes" id="UP000591131"/>
    </source>
</evidence>
<sequence>MSLSSFLDRAALWHIDRLQRIMPFIERDIPLVPEAREHIAAELRSTCERRAVILYRALSWLLPPFLFALYFLANCDTSLFVLVFVRPLLDGWFAPYIGKVPAKPGQSALSAQELVVFGVGLHVIQLIYLSRTVSLLSSPYGFCSNIFLFLVTGFTSYSYWVTIILCLVKNAIISIVSIAEIADFDTIHQEYISAYWCSCAIVLAVLTPVHLETIARIVAEREADSYKSHMHDLLRASFDATIWVDNDLRIVGDSDPRLDYVFLAPMHGKSLLDFVEDESERKRFEAYADKSRASRSATLFHATFRTAAEEGCRNFDADVYMTSKYSLWLQAGQQHLIGLRLRDNRSEPGSPKEGNACGFLTGLSSQWECPECRCVNYDDSSVCILCERPRGELLSSSDDRSSGVLQSRHVSRRAASSTRSFIFDTIYENGESEAEDDTDDDSEVGHSKSM</sequence>
<evidence type="ECO:0000256" key="1">
    <source>
        <dbReference type="ARBA" id="ARBA00022723"/>
    </source>
</evidence>
<keyword evidence="3" id="KW-0862">Zinc</keyword>
<feature type="transmembrane region" description="Helical" evidence="6">
    <location>
        <begin position="157"/>
        <end position="179"/>
    </location>
</feature>
<organism evidence="8 9">
    <name type="scientific">Perkinsus chesapeaki</name>
    <name type="common">Clam parasite</name>
    <name type="synonym">Perkinsus andrewsi</name>
    <dbReference type="NCBI Taxonomy" id="330153"/>
    <lineage>
        <taxon>Eukaryota</taxon>
        <taxon>Sar</taxon>
        <taxon>Alveolata</taxon>
        <taxon>Perkinsozoa</taxon>
        <taxon>Perkinsea</taxon>
        <taxon>Perkinsida</taxon>
        <taxon>Perkinsidae</taxon>
        <taxon>Perkinsus</taxon>
    </lineage>
</organism>
<dbReference type="GO" id="GO:0008270">
    <property type="term" value="F:zinc ion binding"/>
    <property type="evidence" value="ECO:0007669"/>
    <property type="project" value="UniProtKB-KW"/>
</dbReference>